<feature type="transmembrane region" description="Helical" evidence="2">
    <location>
        <begin position="349"/>
        <end position="369"/>
    </location>
</feature>
<feature type="region of interest" description="Disordered" evidence="1">
    <location>
        <begin position="778"/>
        <end position="846"/>
    </location>
</feature>
<feature type="transmembrane region" description="Helical" evidence="2">
    <location>
        <begin position="636"/>
        <end position="654"/>
    </location>
</feature>
<sequence>MRAAVGTGMGRVRSGAGRLRAGLRGVFRITVARLRRRPTGRELTAGVIGLLVVAFLGGGLAQLRVDTGIDSFLPAGDPVLGSLDAKANAFGGDPVVVLLQSPQPRGLLHGDQLSEVLRLEGNLSKLPDVAEVYGPGTALNQIALSARNLVAQISGRRDALRQAAVDQAKAGGAPDAAAAAAGDAALTGFDRRYGSLLVGALPAGLPTLSNDRFIDSVVFGGTDQVRPQWSAIVPNPATVAVLIRPRAELDQGGTSRLVDSVNAAVSTSGLPTSKVTVSGVPAVTASLTDQVQREFPLLGALALLAVAALYVLVPWSARRRDRWRPLVTTLIGTALTLAGFGWTGRPVSLGIVAFLPILLGIGSDFPLYIAQPARRRRVLVAALAAAVGFGALAVSPLPFVRELGIALAAGIVVTAGVALVLRRWLDVLEPTTTGPAWVLPRPRRRSWWIRVPAAVLALGLAAGGWAALPSLPVQADPETLASGLPALDQARDTEQVLGASGEVNIMLRGPDVLTPAALAWSRHAEDLVAQDYGDRMHPITTASSLLGFLGANPTAEQIQAAADLLPSYLASAVIQPDRRSSIGVFGVELQDLGQQSALIDGLRAHLPPPPPGYTSDVVGLPVAAARAYDVVSSGRVLLNVLAVVVAGLVLLIGLRERRDAVRGVLTVVLSTGWVLGLAWLLSGSLNPLTMAIGALTTATGCEFAVMLAEARRGRRPWLLRSVALAVSAAVLGYLALAASDLAVLRQFGLLLALGVVTSAAAAVVVVEALMPPTEAEIPAGPAGAGRGGPTVGRLTAWWPGTRRTRRRRDRGSDLGRRIPGGRGPAEESDRGAATLPESDDVVITRV</sequence>
<comment type="caution">
    <text evidence="3">The sequence shown here is derived from an EMBL/GenBank/DDBJ whole genome shotgun (WGS) entry which is preliminary data.</text>
</comment>
<evidence type="ECO:0000256" key="2">
    <source>
        <dbReference type="SAM" id="Phobius"/>
    </source>
</evidence>
<accession>A0ABS8P9G2</accession>
<dbReference type="InterPro" id="IPR050545">
    <property type="entry name" value="Mycobact_MmpL"/>
</dbReference>
<feature type="transmembrane region" description="Helical" evidence="2">
    <location>
        <begin position="325"/>
        <end position="343"/>
    </location>
</feature>
<keyword evidence="2" id="KW-0812">Transmembrane</keyword>
<feature type="transmembrane region" description="Helical" evidence="2">
    <location>
        <begin position="661"/>
        <end position="681"/>
    </location>
</feature>
<feature type="transmembrane region" description="Helical" evidence="2">
    <location>
        <begin position="43"/>
        <end position="63"/>
    </location>
</feature>
<dbReference type="PANTHER" id="PTHR33406:SF13">
    <property type="entry name" value="MEMBRANE PROTEIN YDFJ"/>
    <property type="match status" value="1"/>
</dbReference>
<evidence type="ECO:0000313" key="4">
    <source>
        <dbReference type="Proteomes" id="UP001199469"/>
    </source>
</evidence>
<feature type="transmembrane region" description="Helical" evidence="2">
    <location>
        <begin position="748"/>
        <end position="769"/>
    </location>
</feature>
<dbReference type="SUPFAM" id="SSF82866">
    <property type="entry name" value="Multidrug efflux transporter AcrB transmembrane domain"/>
    <property type="match status" value="2"/>
</dbReference>
<keyword evidence="2" id="KW-0472">Membrane</keyword>
<protein>
    <submittedName>
        <fullName evidence="3">MMPL family transporter</fullName>
    </submittedName>
</protein>
<gene>
    <name evidence="3" type="ORF">LQ327_14460</name>
</gene>
<feature type="transmembrane region" description="Helical" evidence="2">
    <location>
        <begin position="687"/>
        <end position="705"/>
    </location>
</feature>
<dbReference type="Proteomes" id="UP001199469">
    <property type="component" value="Unassembled WGS sequence"/>
</dbReference>
<dbReference type="RefSeq" id="WP_230734655.1">
    <property type="nucleotide sequence ID" value="NZ_JAJNDB010000002.1"/>
</dbReference>
<feature type="transmembrane region" description="Helical" evidence="2">
    <location>
        <begin position="447"/>
        <end position="468"/>
    </location>
</feature>
<feature type="transmembrane region" description="Helical" evidence="2">
    <location>
        <begin position="403"/>
        <end position="421"/>
    </location>
</feature>
<organism evidence="3 4">
    <name type="scientific">Actinomycetospora endophytica</name>
    <dbReference type="NCBI Taxonomy" id="2291215"/>
    <lineage>
        <taxon>Bacteria</taxon>
        <taxon>Bacillati</taxon>
        <taxon>Actinomycetota</taxon>
        <taxon>Actinomycetes</taxon>
        <taxon>Pseudonocardiales</taxon>
        <taxon>Pseudonocardiaceae</taxon>
        <taxon>Actinomycetospora</taxon>
    </lineage>
</organism>
<dbReference type="EMBL" id="JAJNDB010000002">
    <property type="protein sequence ID" value="MCD2194572.1"/>
    <property type="molecule type" value="Genomic_DNA"/>
</dbReference>
<evidence type="ECO:0000256" key="1">
    <source>
        <dbReference type="SAM" id="MobiDB-lite"/>
    </source>
</evidence>
<dbReference type="Gene3D" id="1.20.1640.10">
    <property type="entry name" value="Multidrug efflux transporter AcrB transmembrane domain"/>
    <property type="match status" value="2"/>
</dbReference>
<reference evidence="3 4" key="1">
    <citation type="submission" date="2021-11" db="EMBL/GenBank/DDBJ databases">
        <title>Draft genome sequence of Actinomycetospora sp. SF1 isolated from the rhizosphere soil.</title>
        <authorList>
            <person name="Duangmal K."/>
            <person name="Chantavorakit T."/>
        </authorList>
    </citation>
    <scope>NUCLEOTIDE SEQUENCE [LARGE SCALE GENOMIC DNA]</scope>
    <source>
        <strain evidence="3 4">TBRC 5722</strain>
    </source>
</reference>
<feature type="transmembrane region" description="Helical" evidence="2">
    <location>
        <begin position="717"/>
        <end position="736"/>
    </location>
</feature>
<feature type="transmembrane region" description="Helical" evidence="2">
    <location>
        <begin position="378"/>
        <end position="397"/>
    </location>
</feature>
<keyword evidence="2" id="KW-1133">Transmembrane helix</keyword>
<evidence type="ECO:0000313" key="3">
    <source>
        <dbReference type="EMBL" id="MCD2194572.1"/>
    </source>
</evidence>
<dbReference type="PANTHER" id="PTHR33406">
    <property type="entry name" value="MEMBRANE PROTEIN MJ1562-RELATED"/>
    <property type="match status" value="1"/>
</dbReference>
<name>A0ABS8P9G2_9PSEU</name>
<proteinExistence type="predicted"/>
<keyword evidence="4" id="KW-1185">Reference proteome</keyword>
<feature type="transmembrane region" description="Helical" evidence="2">
    <location>
        <begin position="295"/>
        <end position="313"/>
    </location>
</feature>